<dbReference type="SUPFAM" id="SSF52833">
    <property type="entry name" value="Thioredoxin-like"/>
    <property type="match status" value="1"/>
</dbReference>
<protein>
    <submittedName>
        <fullName evidence="2">DsbA family oxidoreductase</fullName>
    </submittedName>
</protein>
<gene>
    <name evidence="2" type="ORF">AABB29_12670</name>
</gene>
<dbReference type="Gene3D" id="3.40.30.10">
    <property type="entry name" value="Glutaredoxin"/>
    <property type="match status" value="1"/>
</dbReference>
<evidence type="ECO:0000259" key="1">
    <source>
        <dbReference type="Pfam" id="PF01323"/>
    </source>
</evidence>
<sequence length="214" mass="23682">MVKLDIISDPICPWCYIGKTNLDKALAEYPDHPFTIEWHPFQLNPDMPAGGMDRKAYLEGKFGGKEGAVRAYAPVVEHAEKTGATINFDAMKVTPNTVDAHRLIHWAGIEQRQSLVVNLLFKAYFVDGRDIGDHEVLADIADTAEMDAAMVRKLLASDSDTADIQARDKHSREMGVNSVPTFIVANQHAVPGAQPPEMWVQVIKDIMSQLEAAE</sequence>
<dbReference type="InterPro" id="IPR036249">
    <property type="entry name" value="Thioredoxin-like_sf"/>
</dbReference>
<dbReference type="InterPro" id="IPR001853">
    <property type="entry name" value="DSBA-like_thioredoxin_dom"/>
</dbReference>
<accession>A0ABZ2V383</accession>
<name>A0ABZ2V383_9RHOB</name>
<dbReference type="PANTHER" id="PTHR13887:SF41">
    <property type="entry name" value="THIOREDOXIN SUPERFAMILY PROTEIN"/>
    <property type="match status" value="1"/>
</dbReference>
<feature type="domain" description="DSBA-like thioredoxin" evidence="1">
    <location>
        <begin position="4"/>
        <end position="203"/>
    </location>
</feature>
<dbReference type="PANTHER" id="PTHR13887">
    <property type="entry name" value="GLUTATHIONE S-TRANSFERASE KAPPA"/>
    <property type="match status" value="1"/>
</dbReference>
<dbReference type="Proteomes" id="UP001440612">
    <property type="component" value="Chromosome"/>
</dbReference>
<dbReference type="EMBL" id="CP150951">
    <property type="protein sequence ID" value="WZC47757.1"/>
    <property type="molecule type" value="Genomic_DNA"/>
</dbReference>
<reference evidence="3" key="1">
    <citation type="submission" date="2024-04" db="EMBL/GenBank/DDBJ databases">
        <title>Phylogenomic analyses of a clade within the roseobacter group suggest taxonomic reassignments of species of the genera Aestuariivita, Citreicella, Loktanella, Nautella, Pelagibaca, Ruegeria, Thalassobius, Thiobacimonas and Tropicibacter, and the proposal o.</title>
        <authorList>
            <person name="Jeon C.O."/>
        </authorList>
    </citation>
    <scope>NUCLEOTIDE SEQUENCE [LARGE SCALE GENOMIC DNA]</scope>
    <source>
        <strain evidence="3">BS5-3</strain>
    </source>
</reference>
<evidence type="ECO:0000313" key="2">
    <source>
        <dbReference type="EMBL" id="WZC47757.1"/>
    </source>
</evidence>
<dbReference type="Pfam" id="PF01323">
    <property type="entry name" value="DSBA"/>
    <property type="match status" value="1"/>
</dbReference>
<dbReference type="CDD" id="cd03024">
    <property type="entry name" value="DsbA_FrnE"/>
    <property type="match status" value="1"/>
</dbReference>
<organism evidence="2 3">
    <name type="scientific">Yoonia phaeophyticola</name>
    <dbReference type="NCBI Taxonomy" id="3137369"/>
    <lineage>
        <taxon>Bacteria</taxon>
        <taxon>Pseudomonadati</taxon>
        <taxon>Pseudomonadota</taxon>
        <taxon>Alphaproteobacteria</taxon>
        <taxon>Rhodobacterales</taxon>
        <taxon>Paracoccaceae</taxon>
        <taxon>Yoonia</taxon>
    </lineage>
</organism>
<evidence type="ECO:0000313" key="3">
    <source>
        <dbReference type="Proteomes" id="UP001440612"/>
    </source>
</evidence>
<proteinExistence type="predicted"/>
<keyword evidence="3" id="KW-1185">Reference proteome</keyword>
<dbReference type="RefSeq" id="WP_341365877.1">
    <property type="nucleotide sequence ID" value="NZ_CP150951.2"/>
</dbReference>